<keyword evidence="2" id="KW-1003">Cell membrane</keyword>
<dbReference type="AlphaFoldDB" id="A0A1C5AC76"/>
<evidence type="ECO:0000256" key="2">
    <source>
        <dbReference type="ARBA" id="ARBA00022475"/>
    </source>
</evidence>
<keyword evidence="10" id="KW-1185">Reference proteome</keyword>
<keyword evidence="4 7" id="KW-1133">Transmembrane helix</keyword>
<dbReference type="Gene3D" id="3.40.50.410">
    <property type="entry name" value="von Willebrand factor, type A domain"/>
    <property type="match status" value="1"/>
</dbReference>
<organism evidence="9 10">
    <name type="scientific">Micromonospora mirobrigensis</name>
    <dbReference type="NCBI Taxonomy" id="262898"/>
    <lineage>
        <taxon>Bacteria</taxon>
        <taxon>Bacillati</taxon>
        <taxon>Actinomycetota</taxon>
        <taxon>Actinomycetes</taxon>
        <taxon>Micromonosporales</taxon>
        <taxon>Micromonosporaceae</taxon>
        <taxon>Micromonospora</taxon>
    </lineage>
</organism>
<dbReference type="InterPro" id="IPR002035">
    <property type="entry name" value="VWF_A"/>
</dbReference>
<sequence>MVSRPAACRADRIRAVRRPDGIPVARRALAALAVLLGVLLLPAAPARADALPVTVAEVKPGEVSLLADVPGTVGNRITVTRDGWLLPVTVTPAEAADRSTVVVVDTAAGMAGTPMRAIRSGLLALADAAPADVAVGLVTTGGEPAVLLRPTRDRTALRTAVSGLRAGGRDALGAGLRAAVALGPGGPGSRLLVVAGGRQVAAAGSVAVPAGSPVDLVALGGDPTGTPLGRVARGSGGAVRTVDEAARLTGALRAVATGYPRRMVVTVTVGPELAGTTAALTVTAAGTRTEVPVRFAAAPATASTAPTLAGLPVPRPTLLAVLIFVALLVAVLLTVTGAGGSVRRGRIEQVERFRLPDRGPRPDGGDPPARPESGLTHAVLGLSERVVRGGGREERIAQRLDRAGMTVRPAEWTAVRGTAVFLGAVLLGLLAGFLGALAGALLGWLGTLTYRRLREERRRRSFADQLPDALHLVVGSLRSGFSLAQSIDGVVRDSPPGPLTVELGRAMAEVRLGSDLDDALGRAAARVGNDDLAWVVMAVRIQRETGGNLAEVLETTVETLRERDRLRRHVRALSAEGRLSAYILVALPIVLAGWMLLVRREYLSPLWTTPAGLVMLVGAVVLMLVGAFWMARWVKVEV</sequence>
<proteinExistence type="predicted"/>
<gene>
    <name evidence="9" type="ORF">GA0070564_1098</name>
</gene>
<evidence type="ECO:0000256" key="5">
    <source>
        <dbReference type="ARBA" id="ARBA00023136"/>
    </source>
</evidence>
<dbReference type="InterPro" id="IPR036465">
    <property type="entry name" value="vWFA_dom_sf"/>
</dbReference>
<dbReference type="Pfam" id="PF00482">
    <property type="entry name" value="T2SSF"/>
    <property type="match status" value="1"/>
</dbReference>
<dbReference type="Proteomes" id="UP000199504">
    <property type="component" value="Unassembled WGS sequence"/>
</dbReference>
<evidence type="ECO:0000256" key="6">
    <source>
        <dbReference type="SAM" id="MobiDB-lite"/>
    </source>
</evidence>
<accession>A0A1C5AC76</accession>
<dbReference type="PANTHER" id="PTHR35007:SF1">
    <property type="entry name" value="PILUS ASSEMBLY PROTEIN"/>
    <property type="match status" value="1"/>
</dbReference>
<dbReference type="SMART" id="SM00327">
    <property type="entry name" value="VWA"/>
    <property type="match status" value="1"/>
</dbReference>
<evidence type="ECO:0000256" key="1">
    <source>
        <dbReference type="ARBA" id="ARBA00004651"/>
    </source>
</evidence>
<feature type="compositionally biased region" description="Basic and acidic residues" evidence="6">
    <location>
        <begin position="353"/>
        <end position="364"/>
    </location>
</feature>
<evidence type="ECO:0000256" key="4">
    <source>
        <dbReference type="ARBA" id="ARBA00022989"/>
    </source>
</evidence>
<feature type="domain" description="VWFA" evidence="8">
    <location>
        <begin position="97"/>
        <end position="254"/>
    </location>
</feature>
<evidence type="ECO:0000259" key="8">
    <source>
        <dbReference type="SMART" id="SM00327"/>
    </source>
</evidence>
<keyword evidence="5 7" id="KW-0472">Membrane</keyword>
<feature type="transmembrane region" description="Helical" evidence="7">
    <location>
        <begin position="579"/>
        <end position="598"/>
    </location>
</feature>
<dbReference type="SUPFAM" id="SSF53300">
    <property type="entry name" value="vWA-like"/>
    <property type="match status" value="1"/>
</dbReference>
<dbReference type="STRING" id="262898.GA0070564_1098"/>
<reference evidence="10" key="1">
    <citation type="submission" date="2016-06" db="EMBL/GenBank/DDBJ databases">
        <authorList>
            <person name="Varghese N."/>
            <person name="Submissions Spin"/>
        </authorList>
    </citation>
    <scope>NUCLEOTIDE SEQUENCE [LARGE SCALE GENOMIC DNA]</scope>
    <source>
        <strain evidence="10">DSM 44830</strain>
    </source>
</reference>
<comment type="subcellular location">
    <subcellularLocation>
        <location evidence="1">Cell membrane</location>
        <topology evidence="1">Multi-pass membrane protein</topology>
    </subcellularLocation>
</comment>
<feature type="region of interest" description="Disordered" evidence="6">
    <location>
        <begin position="353"/>
        <end position="375"/>
    </location>
</feature>
<feature type="transmembrane region" description="Helical" evidence="7">
    <location>
        <begin position="610"/>
        <end position="631"/>
    </location>
</feature>
<evidence type="ECO:0000313" key="10">
    <source>
        <dbReference type="Proteomes" id="UP000199504"/>
    </source>
</evidence>
<dbReference type="PANTHER" id="PTHR35007">
    <property type="entry name" value="INTEGRAL MEMBRANE PROTEIN-RELATED"/>
    <property type="match status" value="1"/>
</dbReference>
<dbReference type="Gene3D" id="1.20.81.30">
    <property type="entry name" value="Type II secretion system (T2SS), domain F"/>
    <property type="match status" value="1"/>
</dbReference>
<keyword evidence="3 7" id="KW-0812">Transmembrane</keyword>
<protein>
    <submittedName>
        <fullName evidence="9">Tight adherence protein B</fullName>
    </submittedName>
</protein>
<name>A0A1C5AC76_9ACTN</name>
<evidence type="ECO:0000256" key="7">
    <source>
        <dbReference type="SAM" id="Phobius"/>
    </source>
</evidence>
<dbReference type="Pfam" id="PF13519">
    <property type="entry name" value="VWA_2"/>
    <property type="match status" value="1"/>
</dbReference>
<dbReference type="InterPro" id="IPR018076">
    <property type="entry name" value="T2SS_GspF_dom"/>
</dbReference>
<dbReference type="InterPro" id="IPR042094">
    <property type="entry name" value="T2SS_GspF_sf"/>
</dbReference>
<evidence type="ECO:0000313" key="9">
    <source>
        <dbReference type="EMBL" id="SCF42825.1"/>
    </source>
</evidence>
<evidence type="ECO:0000256" key="3">
    <source>
        <dbReference type="ARBA" id="ARBA00022692"/>
    </source>
</evidence>
<feature type="transmembrane region" description="Helical" evidence="7">
    <location>
        <begin position="433"/>
        <end position="450"/>
    </location>
</feature>
<dbReference type="GO" id="GO:0005886">
    <property type="term" value="C:plasma membrane"/>
    <property type="evidence" value="ECO:0007669"/>
    <property type="project" value="UniProtKB-SubCell"/>
</dbReference>
<feature type="transmembrane region" description="Helical" evidence="7">
    <location>
        <begin position="318"/>
        <end position="342"/>
    </location>
</feature>
<dbReference type="EMBL" id="FMCX01000009">
    <property type="protein sequence ID" value="SCF42825.1"/>
    <property type="molecule type" value="Genomic_DNA"/>
</dbReference>